<sequence>MAKYTTPITANGTLQPLVQLNRSTINDPIGIEIGGTFGGGTLTLFESISGGTVQNAIKDLTGTAYSTTTSDSFRYLIPGHNNGQNTGPDVILYYTLTGATGPSITVTIQDNQ</sequence>
<organism evidence="1">
    <name type="scientific">uncultured Caudovirales phage</name>
    <dbReference type="NCBI Taxonomy" id="2100421"/>
    <lineage>
        <taxon>Viruses</taxon>
        <taxon>Duplodnaviria</taxon>
        <taxon>Heunggongvirae</taxon>
        <taxon>Uroviricota</taxon>
        <taxon>Caudoviricetes</taxon>
        <taxon>Peduoviridae</taxon>
        <taxon>Maltschvirus</taxon>
        <taxon>Maltschvirus maltsch</taxon>
    </lineage>
</organism>
<reference evidence="1" key="1">
    <citation type="submission" date="2020-04" db="EMBL/GenBank/DDBJ databases">
        <authorList>
            <person name="Chiriac C."/>
            <person name="Salcher M."/>
            <person name="Ghai R."/>
            <person name="Kavagutti S V."/>
        </authorList>
    </citation>
    <scope>NUCLEOTIDE SEQUENCE</scope>
</reference>
<accession>A0A6J5P0B8</accession>
<gene>
    <name evidence="1" type="ORF">UFOVP826_48</name>
</gene>
<proteinExistence type="predicted"/>
<protein>
    <submittedName>
        <fullName evidence="1">Uncharacterized protein</fullName>
    </submittedName>
</protein>
<name>A0A6J5P0B8_9CAUD</name>
<dbReference type="EMBL" id="LR796765">
    <property type="protein sequence ID" value="CAB4164532.1"/>
    <property type="molecule type" value="Genomic_DNA"/>
</dbReference>
<evidence type="ECO:0000313" key="1">
    <source>
        <dbReference type="EMBL" id="CAB4164532.1"/>
    </source>
</evidence>